<dbReference type="Proteomes" id="UP001162501">
    <property type="component" value="Chromosome 11"/>
</dbReference>
<dbReference type="EMBL" id="OX596095">
    <property type="protein sequence ID" value="CAM9522940.1"/>
    <property type="molecule type" value="Genomic_DNA"/>
</dbReference>
<protein>
    <submittedName>
        <fullName evidence="1">Uncharacterized protein</fullName>
    </submittedName>
</protein>
<reference evidence="1" key="2">
    <citation type="submission" date="2025-03" db="EMBL/GenBank/DDBJ databases">
        <authorList>
            <consortium name="ELIXIR-Norway"/>
            <consortium name="Elixir Norway"/>
        </authorList>
    </citation>
    <scope>NUCLEOTIDE SEQUENCE</scope>
</reference>
<reference evidence="1" key="1">
    <citation type="submission" date="2023-05" db="EMBL/GenBank/DDBJ databases">
        <authorList>
            <consortium name="ELIXIR-Norway"/>
        </authorList>
    </citation>
    <scope>NUCLEOTIDE SEQUENCE</scope>
</reference>
<name>A0AC59YAI3_RANTA</name>
<gene>
    <name evidence="1" type="ORF">MRATA1EN22A_LOCUS3726</name>
</gene>
<organism evidence="1 2">
    <name type="scientific">Rangifer tarandus platyrhynchus</name>
    <name type="common">Svalbard reindeer</name>
    <dbReference type="NCBI Taxonomy" id="3082113"/>
    <lineage>
        <taxon>Eukaryota</taxon>
        <taxon>Metazoa</taxon>
        <taxon>Chordata</taxon>
        <taxon>Craniata</taxon>
        <taxon>Vertebrata</taxon>
        <taxon>Euteleostomi</taxon>
        <taxon>Mammalia</taxon>
        <taxon>Eutheria</taxon>
        <taxon>Laurasiatheria</taxon>
        <taxon>Artiodactyla</taxon>
        <taxon>Ruminantia</taxon>
        <taxon>Pecora</taxon>
        <taxon>Cervidae</taxon>
        <taxon>Odocoileinae</taxon>
        <taxon>Rangifer</taxon>
    </lineage>
</organism>
<accession>A0AC59YAI3</accession>
<evidence type="ECO:0000313" key="2">
    <source>
        <dbReference type="Proteomes" id="UP001162501"/>
    </source>
</evidence>
<sequence>MLHFVPRKAFQSKKQPQASTPFADAALLSEKGCDLFKAEETLILSSKPKLPWPSLQENSLISLQALWVQKRTLLLPVSVCLEEGGKSSLLTPNIYQGEGSPLREIFPGSNYRLQIIQVISPSLCPKSHQDLLSSITLLSLSKPVIERHKALFPGGTQSLGLERISSESLEGKEMKREGALVQNGRTQGRPKHTHE</sequence>
<proteinExistence type="predicted"/>
<evidence type="ECO:0000313" key="1">
    <source>
        <dbReference type="EMBL" id="CAM9522940.1"/>
    </source>
</evidence>